<comment type="caution">
    <text evidence="2">The sequence shown here is derived from an EMBL/GenBank/DDBJ whole genome shotgun (WGS) entry which is preliminary data.</text>
</comment>
<gene>
    <name evidence="2" type="ORF">E8E12_009186</name>
</gene>
<evidence type="ECO:0000313" key="2">
    <source>
        <dbReference type="EMBL" id="KAF3041967.1"/>
    </source>
</evidence>
<name>A0A9P4WU42_9PLEO</name>
<keyword evidence="3" id="KW-1185">Reference proteome</keyword>
<dbReference type="OrthoDB" id="3798381at2759"/>
<dbReference type="AlphaFoldDB" id="A0A9P4WU42"/>
<dbReference type="EMBL" id="SWKV01000018">
    <property type="protein sequence ID" value="KAF3041967.1"/>
    <property type="molecule type" value="Genomic_DNA"/>
</dbReference>
<protein>
    <submittedName>
        <fullName evidence="2">Uncharacterized protein</fullName>
    </submittedName>
</protein>
<dbReference type="Proteomes" id="UP000758155">
    <property type="component" value="Unassembled WGS sequence"/>
</dbReference>
<keyword evidence="1" id="KW-0812">Transmembrane</keyword>
<keyword evidence="1" id="KW-0472">Membrane</keyword>
<proteinExistence type="predicted"/>
<feature type="transmembrane region" description="Helical" evidence="1">
    <location>
        <begin position="44"/>
        <end position="70"/>
    </location>
</feature>
<reference evidence="2" key="1">
    <citation type="submission" date="2019-04" db="EMBL/GenBank/DDBJ databases">
        <title>Sequencing of skin fungus with MAO and IRED activity.</title>
        <authorList>
            <person name="Marsaioli A.J."/>
            <person name="Bonatto J.M.C."/>
            <person name="Reis Junior O."/>
        </authorList>
    </citation>
    <scope>NUCLEOTIDE SEQUENCE</scope>
    <source>
        <strain evidence="2">28M1</strain>
    </source>
</reference>
<organism evidence="2 3">
    <name type="scientific">Didymella heteroderae</name>
    <dbReference type="NCBI Taxonomy" id="1769908"/>
    <lineage>
        <taxon>Eukaryota</taxon>
        <taxon>Fungi</taxon>
        <taxon>Dikarya</taxon>
        <taxon>Ascomycota</taxon>
        <taxon>Pezizomycotina</taxon>
        <taxon>Dothideomycetes</taxon>
        <taxon>Pleosporomycetidae</taxon>
        <taxon>Pleosporales</taxon>
        <taxon>Pleosporineae</taxon>
        <taxon>Didymellaceae</taxon>
        <taxon>Didymella</taxon>
    </lineage>
</organism>
<sequence length="345" mass="37885">MAPTSTAMAGTTDAPALFQTPTGIPTLPSAFDSPLATGQVHTPAVAIVTLVAVIICALVLLVALCCFIFLRIRGTCPQCPQYEDELSKWKNGSLKPITPAMVYSRPHNRDLEKALGVFEENVLNSFDEQVSPFDEQAKQFKARMHAKSLASLEGHDLERDQESGTAGDRSLRRLRNSQLRTVEAQHDSGWSSNFATIDEGEGAKDFEKEREQLKDQALRIGVPEPVAAHCPAPVSHDEEATIVVDPALREPNFNGTYAEYERDVLAERERQKKVQSFAGWVHIANDPNAPEAEAARMLAAASAKMAEMHSDEARTNETTIAPREAGQSRFQERFSLATQSYHGSI</sequence>
<accession>A0A9P4WU42</accession>
<keyword evidence="1" id="KW-1133">Transmembrane helix</keyword>
<evidence type="ECO:0000313" key="3">
    <source>
        <dbReference type="Proteomes" id="UP000758155"/>
    </source>
</evidence>
<evidence type="ECO:0000256" key="1">
    <source>
        <dbReference type="SAM" id="Phobius"/>
    </source>
</evidence>